<protein>
    <recommendedName>
        <fullName evidence="1">Glycosyl transferase family 25 domain-containing protein</fullName>
    </recommendedName>
</protein>
<name>A0A6C0ECK4_9ZZZZ</name>
<sequence>MEEYNKLISDRIGVGAEVKILQYEDNIKEVCNDKIDIKGILQNKFNKELGDNCIMINIEKDVNRYQMTIQELKKISFEGFVHLKATYWKERQKLEKDLTDVLKFLTNDEAQEVKINEFSELNNENITIQDGPLACYCSHLRAMIYGYTHFSDYTVIVEDDIIIANTEFIETYLKQVPDDWDIICMNSIPKYMRQDEKALYKFETDFHSTHFYIINHKCFPTLFKGLYPITEQVDVLISNMRNVLNIYNISSTVYQRSICTNTQNNLNIIYNSPNYITIRKALMQFRELLKYYVDIILPNNDRNDAIIDQLIFDIVHLFIIDYSDIRQKSNTENYLMDVNPYENDEKYKEMCICLAYVIQCCRKGIKCNLVADGLVNAIFFTLFKFTYHNKYDNRFNGIMKAYSYGTTAHVYYIKEANVIVKKYNDKLRWVYEDHEDPKEIFKKELDMLLRQKQIKLHIYDDEEMELYMDYAGESLYDNFKLPENWEEQVRNIFQTYDELNIDYREFRLKNILVKDNIINFIDYGLSRDGQNNKNCETFIKLLRMLDNRLKKETPLNQHILYLTLLNNIKIHQMEEYLDNVF</sequence>
<reference evidence="2" key="1">
    <citation type="journal article" date="2020" name="Nature">
        <title>Giant virus diversity and host interactions through global metagenomics.</title>
        <authorList>
            <person name="Schulz F."/>
            <person name="Roux S."/>
            <person name="Paez-Espino D."/>
            <person name="Jungbluth S."/>
            <person name="Walsh D.A."/>
            <person name="Denef V.J."/>
            <person name="McMahon K.D."/>
            <person name="Konstantinidis K.T."/>
            <person name="Eloe-Fadrosh E.A."/>
            <person name="Kyrpides N.C."/>
            <person name="Woyke T."/>
        </authorList>
    </citation>
    <scope>NUCLEOTIDE SEQUENCE</scope>
    <source>
        <strain evidence="2">GVMAG-M-3300023179-27</strain>
    </source>
</reference>
<dbReference type="InterPro" id="IPR002654">
    <property type="entry name" value="Glyco_trans_25"/>
</dbReference>
<dbReference type="Pfam" id="PF01755">
    <property type="entry name" value="Glyco_transf_25"/>
    <property type="match status" value="1"/>
</dbReference>
<evidence type="ECO:0000259" key="1">
    <source>
        <dbReference type="Pfam" id="PF01755"/>
    </source>
</evidence>
<dbReference type="EMBL" id="MN739786">
    <property type="protein sequence ID" value="QHT26371.1"/>
    <property type="molecule type" value="Genomic_DNA"/>
</dbReference>
<organism evidence="2">
    <name type="scientific">viral metagenome</name>
    <dbReference type="NCBI Taxonomy" id="1070528"/>
    <lineage>
        <taxon>unclassified sequences</taxon>
        <taxon>metagenomes</taxon>
        <taxon>organismal metagenomes</taxon>
    </lineage>
</organism>
<accession>A0A6C0ECK4</accession>
<dbReference type="InterPro" id="IPR011009">
    <property type="entry name" value="Kinase-like_dom_sf"/>
</dbReference>
<dbReference type="AlphaFoldDB" id="A0A6C0ECK4"/>
<evidence type="ECO:0000313" key="2">
    <source>
        <dbReference type="EMBL" id="QHT26371.1"/>
    </source>
</evidence>
<proteinExistence type="predicted"/>
<dbReference type="SUPFAM" id="SSF56112">
    <property type="entry name" value="Protein kinase-like (PK-like)"/>
    <property type="match status" value="1"/>
</dbReference>
<feature type="domain" description="Glycosyl transferase family 25" evidence="1">
    <location>
        <begin position="54"/>
        <end position="209"/>
    </location>
</feature>